<accession>A0ABP6QA25</accession>
<evidence type="ECO:0000313" key="4">
    <source>
        <dbReference type="Proteomes" id="UP001501237"/>
    </source>
</evidence>
<dbReference type="PROSITE" id="PS50937">
    <property type="entry name" value="HTH_MERR_2"/>
    <property type="match status" value="1"/>
</dbReference>
<dbReference type="Pfam" id="PF13411">
    <property type="entry name" value="MerR_1"/>
    <property type="match status" value="1"/>
</dbReference>
<dbReference type="InterPro" id="IPR000551">
    <property type="entry name" value="MerR-type_HTH_dom"/>
</dbReference>
<dbReference type="PANTHER" id="PTHR30204">
    <property type="entry name" value="REDOX-CYCLING DRUG-SENSING TRANSCRIPTIONAL ACTIVATOR SOXR"/>
    <property type="match status" value="1"/>
</dbReference>
<dbReference type="InterPro" id="IPR047057">
    <property type="entry name" value="MerR_fam"/>
</dbReference>
<protein>
    <recommendedName>
        <fullName evidence="2">HTH merR-type domain-containing protein</fullName>
    </recommendedName>
</protein>
<dbReference type="InterPro" id="IPR009061">
    <property type="entry name" value="DNA-bd_dom_put_sf"/>
</dbReference>
<keyword evidence="4" id="KW-1185">Reference proteome</keyword>
<keyword evidence="1" id="KW-0238">DNA-binding</keyword>
<name>A0ABP6QA25_9ACTN</name>
<dbReference type="EMBL" id="BAAAUV010000005">
    <property type="protein sequence ID" value="GAA3208843.1"/>
    <property type="molecule type" value="Genomic_DNA"/>
</dbReference>
<dbReference type="Proteomes" id="UP001501237">
    <property type="component" value="Unassembled WGS sequence"/>
</dbReference>
<feature type="domain" description="HTH merR-type" evidence="2">
    <location>
        <begin position="1"/>
        <end position="44"/>
    </location>
</feature>
<comment type="caution">
    <text evidence="3">The sequence shown here is derived from an EMBL/GenBank/DDBJ whole genome shotgun (WGS) entry which is preliminary data.</text>
</comment>
<sequence length="98" mass="10686">MPPPARSATGQRVYGPRDVTRVRLIRQLLERGLTIEDVRSCADRLELVQGETLPPHNSSECSVSGVVARRLSVLDAEIARLTALRENLAGTVRPAGQD</sequence>
<evidence type="ECO:0000256" key="1">
    <source>
        <dbReference type="ARBA" id="ARBA00023125"/>
    </source>
</evidence>
<evidence type="ECO:0000313" key="3">
    <source>
        <dbReference type="EMBL" id="GAA3208843.1"/>
    </source>
</evidence>
<evidence type="ECO:0000259" key="2">
    <source>
        <dbReference type="PROSITE" id="PS50937"/>
    </source>
</evidence>
<dbReference type="PANTHER" id="PTHR30204:SF93">
    <property type="entry name" value="HTH MERR-TYPE DOMAIN-CONTAINING PROTEIN"/>
    <property type="match status" value="1"/>
</dbReference>
<proteinExistence type="predicted"/>
<dbReference type="Gene3D" id="1.10.1660.10">
    <property type="match status" value="1"/>
</dbReference>
<dbReference type="SUPFAM" id="SSF46955">
    <property type="entry name" value="Putative DNA-binding domain"/>
    <property type="match status" value="1"/>
</dbReference>
<reference evidence="4" key="1">
    <citation type="journal article" date="2019" name="Int. J. Syst. Evol. Microbiol.">
        <title>The Global Catalogue of Microorganisms (GCM) 10K type strain sequencing project: providing services to taxonomists for standard genome sequencing and annotation.</title>
        <authorList>
            <consortium name="The Broad Institute Genomics Platform"/>
            <consortium name="The Broad Institute Genome Sequencing Center for Infectious Disease"/>
            <person name="Wu L."/>
            <person name="Ma J."/>
        </authorList>
    </citation>
    <scope>NUCLEOTIDE SEQUENCE [LARGE SCALE GENOMIC DNA]</scope>
    <source>
        <strain evidence="4">JCM 9377</strain>
    </source>
</reference>
<gene>
    <name evidence="3" type="ORF">GCM10010468_25980</name>
</gene>
<organism evidence="3 4">
    <name type="scientific">Actinocorallia longicatena</name>
    <dbReference type="NCBI Taxonomy" id="111803"/>
    <lineage>
        <taxon>Bacteria</taxon>
        <taxon>Bacillati</taxon>
        <taxon>Actinomycetota</taxon>
        <taxon>Actinomycetes</taxon>
        <taxon>Streptosporangiales</taxon>
        <taxon>Thermomonosporaceae</taxon>
        <taxon>Actinocorallia</taxon>
    </lineage>
</organism>